<accession>A0A139HBL6</accession>
<proteinExistence type="predicted"/>
<evidence type="ECO:0000313" key="2">
    <source>
        <dbReference type="Proteomes" id="UP000070133"/>
    </source>
</evidence>
<protein>
    <submittedName>
        <fullName evidence="1">Uncharacterized protein</fullName>
    </submittedName>
</protein>
<sequence length="1085" mass="121750">MGQRHQLFIIAKIGARYRVLAGAHNQWLYAHFAVRRCQHILKILRTNAAVVRQELQHAAEYDWLGFDKNENKHKIMGFPILATILSVGAAGKESGYSARIHSLPLSIRPSQCDNNDGFTVMDVSKPDQPRYCFFLRPESDPLRAEVPDDENVVSGQGSEEDDYNQEVANAITSPQPDTALSAAQYLAAYRMSMSDLRDESLDESSSWWTALPMIPTAALLSAWPGEPFKICQDDNAHDVVSGGSDRQVQSLRENSFAEVLNRAWQSDPNDLSWLDEARLLPDLNERIIRALRDKPDLIFESSGMALFGLATRGHNEIDLSYFRGLTSQMLVSLLEQIDPEHERRLHLTLPCMVDLTTEHITQILRRHRIDSLRLGYTEKVSGEEVYAVALSHPALILTHPSIFKEAVVAENEFANSAELNPLLAFKPRHRSPLVQILYANASLGGEIAYLQDGGVAWSKEIRNFSPWKNNEAAARVLPLPVEDAVLPLTELIAVLPSALRKLMNDEAINFLLPYAFAPTVAGVAKALAIDREGHVWPLPAELHASYVQSGRSSHEPLAKTKAIEQGSWSLLICVENPAENVEVDTTDPSEGSREVMGNKLRYAFVTKDAAGEVVAVDALEFLHQVEPRRTQGEHDSLASEFVQDLSNTIPGEPAAVLCSRMEAAEVAKAAEIYNEHIDTWIKDMAKRIEHWHLRSKWSHVCLAAHQSVVIACFQYHQRMEHPANESQNEPRMLFLRSIHQAKATGKTFCVPSWFEFFVLDKTKDQLSIALSKAIREVTDLAKKVPSATRVRSFWQQLSGPLMLDEHLFELAAEYICILLSLACVTVIRLRQTIKTHAKAEDQARYESRRSTPDIYADVADSPLEHCVRRFIDTIEQGSGIVTLGPPNWRDIAILSGTYTNLSRTSDSGVSAPSLQSLWTTEHMLRTKFQDEPDELLAPKPSYAYHLWKFYSTRWKPLESADFDYRNITTTKLRKRSVRSTWLLIHAACGDFEDLFAWYRARNGVFGKVLRGRVSREVVEEEEQRKILKVQRETETEKEKSGGGGFLNGAASSLGGRFSGMKSKAVAAGGKLRFGPFRIKSVSEMA</sequence>
<organism evidence="1 2">
    <name type="scientific">Pseudocercospora eumusae</name>
    <dbReference type="NCBI Taxonomy" id="321146"/>
    <lineage>
        <taxon>Eukaryota</taxon>
        <taxon>Fungi</taxon>
        <taxon>Dikarya</taxon>
        <taxon>Ascomycota</taxon>
        <taxon>Pezizomycotina</taxon>
        <taxon>Dothideomycetes</taxon>
        <taxon>Dothideomycetidae</taxon>
        <taxon>Mycosphaerellales</taxon>
        <taxon>Mycosphaerellaceae</taxon>
        <taxon>Pseudocercospora</taxon>
    </lineage>
</organism>
<dbReference type="AlphaFoldDB" id="A0A139HBL6"/>
<dbReference type="STRING" id="321146.A0A139HBL6"/>
<dbReference type="Proteomes" id="UP000070133">
    <property type="component" value="Unassembled WGS sequence"/>
</dbReference>
<dbReference type="OrthoDB" id="3798564at2759"/>
<gene>
    <name evidence="1" type="ORF">AC578_8885</name>
</gene>
<comment type="caution">
    <text evidence="1">The sequence shown here is derived from an EMBL/GenBank/DDBJ whole genome shotgun (WGS) entry which is preliminary data.</text>
</comment>
<evidence type="ECO:0000313" key="1">
    <source>
        <dbReference type="EMBL" id="KXS99816.1"/>
    </source>
</evidence>
<dbReference type="EMBL" id="LFZN01000085">
    <property type="protein sequence ID" value="KXS99816.1"/>
    <property type="molecule type" value="Genomic_DNA"/>
</dbReference>
<reference evidence="1 2" key="1">
    <citation type="submission" date="2015-07" db="EMBL/GenBank/DDBJ databases">
        <title>Comparative genomics of the Sigatoka disease complex on banana suggests a link between parallel evolutionary changes in Pseudocercospora fijiensis and Pseudocercospora eumusae and increased virulence on the banana host.</title>
        <authorList>
            <person name="Chang T.-C."/>
            <person name="Salvucci A."/>
            <person name="Crous P.W."/>
            <person name="Stergiopoulos I."/>
        </authorList>
    </citation>
    <scope>NUCLEOTIDE SEQUENCE [LARGE SCALE GENOMIC DNA]</scope>
    <source>
        <strain evidence="1 2">CBS 114824</strain>
    </source>
</reference>
<keyword evidence="2" id="KW-1185">Reference proteome</keyword>
<name>A0A139HBL6_9PEZI</name>